<protein>
    <submittedName>
        <fullName evidence="2">Uncharacterized protein</fullName>
    </submittedName>
</protein>
<keyword evidence="3" id="KW-1185">Reference proteome</keyword>
<evidence type="ECO:0000313" key="3">
    <source>
        <dbReference type="Proteomes" id="UP000828390"/>
    </source>
</evidence>
<accession>A0A9D4S8W0</accession>
<sequence>MKSLSDRKQFLREKTICFRLSIKCCVSGNPNQTGALHVEPAHFGVPATQGGEREQAAYRDRQPNQRAD</sequence>
<dbReference type="EMBL" id="JAIWYP010000001">
    <property type="protein sequence ID" value="KAH3896056.1"/>
    <property type="molecule type" value="Genomic_DNA"/>
</dbReference>
<feature type="non-terminal residue" evidence="2">
    <location>
        <position position="1"/>
    </location>
</feature>
<feature type="region of interest" description="Disordered" evidence="1">
    <location>
        <begin position="44"/>
        <end position="68"/>
    </location>
</feature>
<evidence type="ECO:0000256" key="1">
    <source>
        <dbReference type="SAM" id="MobiDB-lite"/>
    </source>
</evidence>
<feature type="compositionally biased region" description="Basic and acidic residues" evidence="1">
    <location>
        <begin position="51"/>
        <end position="68"/>
    </location>
</feature>
<organism evidence="2 3">
    <name type="scientific">Dreissena polymorpha</name>
    <name type="common">Zebra mussel</name>
    <name type="synonym">Mytilus polymorpha</name>
    <dbReference type="NCBI Taxonomy" id="45954"/>
    <lineage>
        <taxon>Eukaryota</taxon>
        <taxon>Metazoa</taxon>
        <taxon>Spiralia</taxon>
        <taxon>Lophotrochozoa</taxon>
        <taxon>Mollusca</taxon>
        <taxon>Bivalvia</taxon>
        <taxon>Autobranchia</taxon>
        <taxon>Heteroconchia</taxon>
        <taxon>Euheterodonta</taxon>
        <taxon>Imparidentia</taxon>
        <taxon>Neoheterodontei</taxon>
        <taxon>Myida</taxon>
        <taxon>Dreissenoidea</taxon>
        <taxon>Dreissenidae</taxon>
        <taxon>Dreissena</taxon>
    </lineage>
</organism>
<dbReference type="Proteomes" id="UP000828390">
    <property type="component" value="Unassembled WGS sequence"/>
</dbReference>
<reference evidence="2" key="2">
    <citation type="submission" date="2020-11" db="EMBL/GenBank/DDBJ databases">
        <authorList>
            <person name="McCartney M.A."/>
            <person name="Auch B."/>
            <person name="Kono T."/>
            <person name="Mallez S."/>
            <person name="Becker A."/>
            <person name="Gohl D.M."/>
            <person name="Silverstein K.A.T."/>
            <person name="Koren S."/>
            <person name="Bechman K.B."/>
            <person name="Herman A."/>
            <person name="Abrahante J.E."/>
            <person name="Garbe J."/>
        </authorList>
    </citation>
    <scope>NUCLEOTIDE SEQUENCE</scope>
    <source>
        <strain evidence="2">Duluth1</strain>
        <tissue evidence="2">Whole animal</tissue>
    </source>
</reference>
<proteinExistence type="predicted"/>
<comment type="caution">
    <text evidence="2">The sequence shown here is derived from an EMBL/GenBank/DDBJ whole genome shotgun (WGS) entry which is preliminary data.</text>
</comment>
<dbReference type="AlphaFoldDB" id="A0A9D4S8W0"/>
<reference evidence="2" key="1">
    <citation type="journal article" date="2019" name="bioRxiv">
        <title>The Genome of the Zebra Mussel, Dreissena polymorpha: A Resource for Invasive Species Research.</title>
        <authorList>
            <person name="McCartney M.A."/>
            <person name="Auch B."/>
            <person name="Kono T."/>
            <person name="Mallez S."/>
            <person name="Zhang Y."/>
            <person name="Obille A."/>
            <person name="Becker A."/>
            <person name="Abrahante J.E."/>
            <person name="Garbe J."/>
            <person name="Badalamenti J.P."/>
            <person name="Herman A."/>
            <person name="Mangelson H."/>
            <person name="Liachko I."/>
            <person name="Sullivan S."/>
            <person name="Sone E.D."/>
            <person name="Koren S."/>
            <person name="Silverstein K.A.T."/>
            <person name="Beckman K.B."/>
            <person name="Gohl D.M."/>
        </authorList>
    </citation>
    <scope>NUCLEOTIDE SEQUENCE</scope>
    <source>
        <strain evidence="2">Duluth1</strain>
        <tissue evidence="2">Whole animal</tissue>
    </source>
</reference>
<evidence type="ECO:0000313" key="2">
    <source>
        <dbReference type="EMBL" id="KAH3896056.1"/>
    </source>
</evidence>
<gene>
    <name evidence="2" type="ORF">DPMN_020229</name>
</gene>
<name>A0A9D4S8W0_DREPO</name>